<dbReference type="KEGG" id="pchi:PC41400_07000"/>
<proteinExistence type="predicted"/>
<organism evidence="1 2">
    <name type="scientific">Paenibacillus chitinolyticus</name>
    <dbReference type="NCBI Taxonomy" id="79263"/>
    <lineage>
        <taxon>Bacteria</taxon>
        <taxon>Bacillati</taxon>
        <taxon>Bacillota</taxon>
        <taxon>Bacilli</taxon>
        <taxon>Bacillales</taxon>
        <taxon>Paenibacillaceae</taxon>
        <taxon>Paenibacillus</taxon>
    </lineage>
</organism>
<name>A0A410WSU2_9BACL</name>
<protein>
    <submittedName>
        <fullName evidence="1">Uncharacterized protein</fullName>
    </submittedName>
</protein>
<dbReference type="EMBL" id="CP026520">
    <property type="protein sequence ID" value="QAV17423.1"/>
    <property type="molecule type" value="Genomic_DNA"/>
</dbReference>
<dbReference type="Gene3D" id="3.40.190.10">
    <property type="entry name" value="Periplasmic binding protein-like II"/>
    <property type="match status" value="1"/>
</dbReference>
<dbReference type="AlphaFoldDB" id="A0A410WSU2"/>
<accession>A0A410WSU2</accession>
<evidence type="ECO:0000313" key="1">
    <source>
        <dbReference type="EMBL" id="QAV17423.1"/>
    </source>
</evidence>
<dbReference type="OrthoDB" id="2652444at2"/>
<dbReference type="Proteomes" id="UP000288943">
    <property type="component" value="Chromosome"/>
</dbReference>
<evidence type="ECO:0000313" key="2">
    <source>
        <dbReference type="Proteomes" id="UP000288943"/>
    </source>
</evidence>
<reference evidence="1 2" key="1">
    <citation type="submission" date="2018-01" db="EMBL/GenBank/DDBJ databases">
        <title>The whole genome sequencing and assembly of Paenibacillus chitinolyticus KCCM 41400 strain.</title>
        <authorList>
            <person name="Kim J.-Y."/>
            <person name="Park M.-K."/>
            <person name="Lee Y.-J."/>
            <person name="Yi H."/>
            <person name="Bahn Y.-S."/>
            <person name="Kim J.F."/>
            <person name="Lee D.-W."/>
        </authorList>
    </citation>
    <scope>NUCLEOTIDE SEQUENCE [LARGE SCALE GENOMIC DNA]</scope>
    <source>
        <strain evidence="1 2">KCCM 41400</strain>
    </source>
</reference>
<gene>
    <name evidence="1" type="ORF">PC41400_07000</name>
</gene>
<sequence length="209" mass="23093">MPAFLQRLHKLSGNGGILMTQKRWFPAAVLLLLFTVLVSGCGKAQPKADVSIFMMARDGIPVDAAFKLENSLKALVGDKPSIYLNTSPLFSNEKMIVEMGYGNHGILIIPEEQFKIYAAEGAFLPLEEHFKQEDYPEGVLEATIEPAGKKKNPPEAPKKETHLYGIPLQYSKWMKDNGVEGKGLVAFMAVNSRNPEQSFEVLKKIAAKS</sequence>